<protein>
    <submittedName>
        <fullName evidence="1">Uncharacterized protein</fullName>
    </submittedName>
</protein>
<organism evidence="1 2">
    <name type="scientific">Cinchona calisaya</name>
    <dbReference type="NCBI Taxonomy" id="153742"/>
    <lineage>
        <taxon>Eukaryota</taxon>
        <taxon>Viridiplantae</taxon>
        <taxon>Streptophyta</taxon>
        <taxon>Embryophyta</taxon>
        <taxon>Tracheophyta</taxon>
        <taxon>Spermatophyta</taxon>
        <taxon>Magnoliopsida</taxon>
        <taxon>eudicotyledons</taxon>
        <taxon>Gunneridae</taxon>
        <taxon>Pentapetalae</taxon>
        <taxon>asterids</taxon>
        <taxon>lamiids</taxon>
        <taxon>Gentianales</taxon>
        <taxon>Rubiaceae</taxon>
        <taxon>Cinchonoideae</taxon>
        <taxon>Cinchoneae</taxon>
        <taxon>Cinchona</taxon>
    </lineage>
</organism>
<dbReference type="EMBL" id="JBJUIK010000011">
    <property type="protein sequence ID" value="KAL3513405.1"/>
    <property type="molecule type" value="Genomic_DNA"/>
</dbReference>
<proteinExistence type="predicted"/>
<reference evidence="1 2" key="1">
    <citation type="submission" date="2024-11" db="EMBL/GenBank/DDBJ databases">
        <title>A near-complete genome assembly of Cinchona calisaya.</title>
        <authorList>
            <person name="Lian D.C."/>
            <person name="Zhao X.W."/>
            <person name="Wei L."/>
        </authorList>
    </citation>
    <scope>NUCLEOTIDE SEQUENCE [LARGE SCALE GENOMIC DNA]</scope>
    <source>
        <tissue evidence="1">Nenye</tissue>
    </source>
</reference>
<accession>A0ABD2Z507</accession>
<gene>
    <name evidence="1" type="ORF">ACH5RR_026122</name>
</gene>
<dbReference type="AlphaFoldDB" id="A0ABD2Z507"/>
<sequence length="100" mass="11409">MVKINGLEPMIISMVVALPRSFMPNKDQPYCEEELEELKQSVVAKILLTKKKETLNSLGPMEINEIEGSVQIIKRPNMADKVILTKPNIEMKYHLKPLFA</sequence>
<evidence type="ECO:0000313" key="1">
    <source>
        <dbReference type="EMBL" id="KAL3513405.1"/>
    </source>
</evidence>
<dbReference type="Proteomes" id="UP001630127">
    <property type="component" value="Unassembled WGS sequence"/>
</dbReference>
<keyword evidence="2" id="KW-1185">Reference proteome</keyword>
<evidence type="ECO:0000313" key="2">
    <source>
        <dbReference type="Proteomes" id="UP001630127"/>
    </source>
</evidence>
<comment type="caution">
    <text evidence="1">The sequence shown here is derived from an EMBL/GenBank/DDBJ whole genome shotgun (WGS) entry which is preliminary data.</text>
</comment>
<name>A0ABD2Z507_9GENT</name>